<dbReference type="EC" id="6.1.1.10" evidence="2"/>
<dbReference type="InterPro" id="IPR015413">
    <property type="entry name" value="Methionyl/Leucyl_tRNA_Synth"/>
</dbReference>
<dbReference type="PANTHER" id="PTHR43326:SF1">
    <property type="entry name" value="METHIONINE--TRNA LIGASE, MITOCHONDRIAL"/>
    <property type="match status" value="1"/>
</dbReference>
<dbReference type="Gene3D" id="2.170.220.10">
    <property type="match status" value="1"/>
</dbReference>
<dbReference type="RefSeq" id="WP_378213987.1">
    <property type="nucleotide sequence ID" value="NZ_JBHSBK010000002.1"/>
</dbReference>
<dbReference type="PRINTS" id="PR01041">
    <property type="entry name" value="TRNASYNTHMET"/>
</dbReference>
<feature type="domain" description="Methionyl/Leucyl tRNA synthetase" evidence="11">
    <location>
        <begin position="5"/>
        <end position="146"/>
    </location>
</feature>
<dbReference type="InterPro" id="IPR014729">
    <property type="entry name" value="Rossmann-like_a/b/a_fold"/>
</dbReference>
<evidence type="ECO:0000259" key="12">
    <source>
        <dbReference type="Pfam" id="PF19303"/>
    </source>
</evidence>
<evidence type="ECO:0000256" key="8">
    <source>
        <dbReference type="ARBA" id="ARBA00023146"/>
    </source>
</evidence>
<keyword evidence="7 10" id="KW-0648">Protein biosynthesis</keyword>
<dbReference type="InterPro" id="IPR041872">
    <property type="entry name" value="Anticodon_Met"/>
</dbReference>
<evidence type="ECO:0000256" key="10">
    <source>
        <dbReference type="RuleBase" id="RU363039"/>
    </source>
</evidence>
<comment type="caution">
    <text evidence="13">The sequence shown here is derived from an EMBL/GenBank/DDBJ whole genome shotgun (WGS) entry which is preliminary data.</text>
</comment>
<name>A0ABW5GSH3_9PSEU</name>
<evidence type="ECO:0000256" key="9">
    <source>
        <dbReference type="ARBA" id="ARBA00030904"/>
    </source>
</evidence>
<dbReference type="EMBL" id="JBHUKU010000022">
    <property type="protein sequence ID" value="MFD2463889.1"/>
    <property type="molecule type" value="Genomic_DNA"/>
</dbReference>
<dbReference type="CDD" id="cd07957">
    <property type="entry name" value="Anticodon_Ia_Met"/>
    <property type="match status" value="1"/>
</dbReference>
<evidence type="ECO:0000313" key="14">
    <source>
        <dbReference type="Proteomes" id="UP001597419"/>
    </source>
</evidence>
<dbReference type="Proteomes" id="UP001597419">
    <property type="component" value="Unassembled WGS sequence"/>
</dbReference>
<dbReference type="InterPro" id="IPR009080">
    <property type="entry name" value="tRNAsynth_Ia_anticodon-bd"/>
</dbReference>
<dbReference type="Gene3D" id="1.10.730.10">
    <property type="entry name" value="Isoleucyl-tRNA Synthetase, Domain 1"/>
    <property type="match status" value="1"/>
</dbReference>
<accession>A0ABW5GSH3</accession>
<dbReference type="Pfam" id="PF19303">
    <property type="entry name" value="Anticodon_3"/>
    <property type="match status" value="1"/>
</dbReference>
<reference evidence="14" key="1">
    <citation type="journal article" date="2019" name="Int. J. Syst. Evol. Microbiol.">
        <title>The Global Catalogue of Microorganisms (GCM) 10K type strain sequencing project: providing services to taxonomists for standard genome sequencing and annotation.</title>
        <authorList>
            <consortium name="The Broad Institute Genomics Platform"/>
            <consortium name="The Broad Institute Genome Sequencing Center for Infectious Disease"/>
            <person name="Wu L."/>
            <person name="Ma J."/>
        </authorList>
    </citation>
    <scope>NUCLEOTIDE SEQUENCE [LARGE SCALE GENOMIC DNA]</scope>
    <source>
        <strain evidence="14">CGMCC 4.7643</strain>
    </source>
</reference>
<feature type="domain" description="Methionyl-tRNA synthetase anticodon-binding" evidence="12">
    <location>
        <begin position="376"/>
        <end position="487"/>
    </location>
</feature>
<evidence type="ECO:0000256" key="3">
    <source>
        <dbReference type="ARBA" id="ARBA00018753"/>
    </source>
</evidence>
<evidence type="ECO:0000256" key="4">
    <source>
        <dbReference type="ARBA" id="ARBA00022598"/>
    </source>
</evidence>
<comment type="function">
    <text evidence="1">Is required not only for elongation of protein synthesis but also for the initiation of all mRNA translation through initiator tRNA(fMet) aminoacylation.</text>
</comment>
<gene>
    <name evidence="13" type="primary">metG</name>
    <name evidence="13" type="ORF">ACFSYJ_35100</name>
</gene>
<evidence type="ECO:0000256" key="2">
    <source>
        <dbReference type="ARBA" id="ARBA00012838"/>
    </source>
</evidence>
<dbReference type="NCBIfam" id="TIGR00398">
    <property type="entry name" value="metG"/>
    <property type="match status" value="1"/>
</dbReference>
<evidence type="ECO:0000256" key="7">
    <source>
        <dbReference type="ARBA" id="ARBA00022917"/>
    </source>
</evidence>
<keyword evidence="4 10" id="KW-0436">Ligase</keyword>
<feature type="domain" description="Methionyl/Leucyl tRNA synthetase" evidence="11">
    <location>
        <begin position="151"/>
        <end position="364"/>
    </location>
</feature>
<dbReference type="PANTHER" id="PTHR43326">
    <property type="entry name" value="METHIONYL-TRNA SYNTHETASE"/>
    <property type="match status" value="1"/>
</dbReference>
<dbReference type="SUPFAM" id="SSF52374">
    <property type="entry name" value="Nucleotidylyl transferase"/>
    <property type="match status" value="1"/>
</dbReference>
<dbReference type="SUPFAM" id="SSF47323">
    <property type="entry name" value="Anticodon-binding domain of a subclass of class I aminoacyl-tRNA synthetases"/>
    <property type="match status" value="1"/>
</dbReference>
<evidence type="ECO:0000256" key="5">
    <source>
        <dbReference type="ARBA" id="ARBA00022741"/>
    </source>
</evidence>
<evidence type="ECO:0000256" key="6">
    <source>
        <dbReference type="ARBA" id="ARBA00022840"/>
    </source>
</evidence>
<keyword evidence="6 10" id="KW-0067">ATP-binding</keyword>
<sequence length="508" mass="56235">MSTTYLTTTIPYVNARPHLGFALELVQADVLARHRRRLGDRVRLQTGTDDNSLKNVLAAEAAGIPVREFVDRNAAAFIALREPLSLSTDDVLRTSHDHRHRTGVEKLWHACAEAGDFYRRYYEGLYCVGCEQFYGESELPGGRCPEHDVPPERVAEENWFFRLSRYTGQLRDLVESGRLRIEPAQRRNEVLGFLAGGLSDFSVSRSANRARGWGIPVPGDPGQVIYVWWDALGNYLTALGYGSGDAAHRRWWLDSDRRIHLVGKGVLRFHAVYWPAMLLSAGQPLPTDIVVHDYLTHEGRKISKSAGNTVDPAVLAGEYGTDAVRWWLLREVPRAGDADFTRDRLVARSDDELANGLGNLVKRVVAMVHRYRDGVVPTGGRAPGAERVDHACRVAAAEIAEALAEFDFRRATAAVQAIVDEANRFVNQAKPWELAKAERADPGELDAVLATLVRACRTVGEELAPFLPDAAGRVAQACAERDGRLPGARPLFRRLATVDTGTLAQSFD</sequence>
<dbReference type="GO" id="GO:0004825">
    <property type="term" value="F:methionine-tRNA ligase activity"/>
    <property type="evidence" value="ECO:0007669"/>
    <property type="project" value="UniProtKB-EC"/>
</dbReference>
<keyword evidence="14" id="KW-1185">Reference proteome</keyword>
<keyword evidence="5 10" id="KW-0547">Nucleotide-binding</keyword>
<comment type="similarity">
    <text evidence="10">Belongs to the class-I aminoacyl-tRNA synthetase family.</text>
</comment>
<organism evidence="13 14">
    <name type="scientific">Amycolatopsis samaneae</name>
    <dbReference type="NCBI Taxonomy" id="664691"/>
    <lineage>
        <taxon>Bacteria</taxon>
        <taxon>Bacillati</taxon>
        <taxon>Actinomycetota</taxon>
        <taxon>Actinomycetes</taxon>
        <taxon>Pseudonocardiales</taxon>
        <taxon>Pseudonocardiaceae</taxon>
        <taxon>Amycolatopsis</taxon>
    </lineage>
</organism>
<dbReference type="Pfam" id="PF09334">
    <property type="entry name" value="tRNA-synt_1g"/>
    <property type="match status" value="2"/>
</dbReference>
<dbReference type="InterPro" id="IPR023457">
    <property type="entry name" value="Met-tRNA_synth_2"/>
</dbReference>
<proteinExistence type="inferred from homology"/>
<dbReference type="InterPro" id="IPR014758">
    <property type="entry name" value="Met-tRNA_synth"/>
</dbReference>
<evidence type="ECO:0000256" key="1">
    <source>
        <dbReference type="ARBA" id="ARBA00003314"/>
    </source>
</evidence>
<evidence type="ECO:0000313" key="13">
    <source>
        <dbReference type="EMBL" id="MFD2463889.1"/>
    </source>
</evidence>
<dbReference type="Gene3D" id="3.40.50.620">
    <property type="entry name" value="HUPs"/>
    <property type="match status" value="1"/>
</dbReference>
<evidence type="ECO:0000259" key="11">
    <source>
        <dbReference type="Pfam" id="PF09334"/>
    </source>
</evidence>
<dbReference type="CDD" id="cd00814">
    <property type="entry name" value="MetRS_core"/>
    <property type="match status" value="1"/>
</dbReference>
<keyword evidence="8 10" id="KW-0030">Aminoacyl-tRNA synthetase</keyword>
<dbReference type="InterPro" id="IPR033911">
    <property type="entry name" value="MetRS_core"/>
</dbReference>
<protein>
    <recommendedName>
        <fullName evidence="3">Methionine--tRNA ligase</fullName>
        <ecNumber evidence="2">6.1.1.10</ecNumber>
    </recommendedName>
    <alternativeName>
        <fullName evidence="9">Methionyl-tRNA synthetase</fullName>
    </alternativeName>
</protein>